<dbReference type="SMART" id="SM00179">
    <property type="entry name" value="EGF_CA"/>
    <property type="match status" value="2"/>
</dbReference>
<dbReference type="PROSITE" id="PS01187">
    <property type="entry name" value="EGF_CA"/>
    <property type="match status" value="1"/>
</dbReference>
<feature type="disulfide bond" evidence="16">
    <location>
        <begin position="2616"/>
        <end position="2628"/>
    </location>
</feature>
<dbReference type="FunFam" id="2.10.25.10:FF:000009">
    <property type="entry name" value="Low-density lipoprotein receptor isoform 1"/>
    <property type="match status" value="1"/>
</dbReference>
<dbReference type="Pfam" id="PF24468">
    <property type="entry name" value="EGF_LRP2"/>
    <property type="match status" value="1"/>
</dbReference>
<evidence type="ECO:0000256" key="13">
    <source>
        <dbReference type="ARBA" id="ARBA00023176"/>
    </source>
</evidence>
<dbReference type="FunFam" id="4.10.400.10:FF:000045">
    <property type="entry name" value="Low-density lipoprotein receptor-related protein 2"/>
    <property type="match status" value="1"/>
</dbReference>
<evidence type="ECO:0000256" key="6">
    <source>
        <dbReference type="ARBA" id="ARBA00022729"/>
    </source>
</evidence>
<dbReference type="GO" id="GO:0043235">
    <property type="term" value="C:receptor complex"/>
    <property type="evidence" value="ECO:0007669"/>
    <property type="project" value="TreeGrafter"/>
</dbReference>
<keyword evidence="8" id="KW-0106">Calcium</keyword>
<evidence type="ECO:0000256" key="2">
    <source>
        <dbReference type="ARBA" id="ARBA00009939"/>
    </source>
</evidence>
<evidence type="ECO:0000256" key="5">
    <source>
        <dbReference type="ARBA" id="ARBA00022692"/>
    </source>
</evidence>
<dbReference type="InterPro" id="IPR002172">
    <property type="entry name" value="LDrepeatLR_classA_rpt"/>
</dbReference>
<feature type="disulfide bond" evidence="16">
    <location>
        <begin position="2596"/>
        <end position="2611"/>
    </location>
</feature>
<dbReference type="SUPFAM" id="SSF57196">
    <property type="entry name" value="EGF/Laminin"/>
    <property type="match status" value="2"/>
</dbReference>
<dbReference type="InterPro" id="IPR009030">
    <property type="entry name" value="Growth_fac_rcpt_cys_sf"/>
</dbReference>
<protein>
    <recommendedName>
        <fullName evidence="18">EGF-like domain-containing protein</fullName>
    </recommendedName>
</protein>
<feature type="disulfide bond" evidence="16">
    <location>
        <begin position="848"/>
        <end position="860"/>
    </location>
</feature>
<name>A0AAV2SB34_MEGNR</name>
<evidence type="ECO:0000256" key="14">
    <source>
        <dbReference type="ARBA" id="ARBA00023180"/>
    </source>
</evidence>
<dbReference type="PRINTS" id="PR00261">
    <property type="entry name" value="LDLRECEPTOR"/>
</dbReference>
<feature type="disulfide bond" evidence="16">
    <location>
        <begin position="1092"/>
        <end position="1104"/>
    </location>
</feature>
<evidence type="ECO:0000256" key="12">
    <source>
        <dbReference type="ARBA" id="ARBA00023170"/>
    </source>
</evidence>
<feature type="repeat" description="LDL-receptor class B" evidence="17">
    <location>
        <begin position="1439"/>
        <end position="1483"/>
    </location>
</feature>
<feature type="disulfide bond" evidence="16">
    <location>
        <begin position="907"/>
        <end position="922"/>
    </location>
</feature>
<dbReference type="PROSITE" id="PS51120">
    <property type="entry name" value="LDLRB"/>
    <property type="match status" value="10"/>
</dbReference>
<dbReference type="CDD" id="cd00054">
    <property type="entry name" value="EGF_CA"/>
    <property type="match status" value="1"/>
</dbReference>
<evidence type="ECO:0000313" key="20">
    <source>
        <dbReference type="Proteomes" id="UP001497623"/>
    </source>
</evidence>
<feature type="domain" description="EGF-like" evidence="18">
    <location>
        <begin position="1552"/>
        <end position="1566"/>
    </location>
</feature>
<evidence type="ECO:0000256" key="11">
    <source>
        <dbReference type="ARBA" id="ARBA00023157"/>
    </source>
</evidence>
<comment type="similarity">
    <text evidence="2">Belongs to the LDLR family.</text>
</comment>
<feature type="disulfide bond" evidence="16">
    <location>
        <begin position="888"/>
        <end position="900"/>
    </location>
</feature>
<dbReference type="Pfam" id="PF14670">
    <property type="entry name" value="FXa_inhibition"/>
    <property type="match status" value="1"/>
</dbReference>
<feature type="disulfide bond" evidence="16">
    <location>
        <begin position="934"/>
        <end position="952"/>
    </location>
</feature>
<keyword evidence="11 16" id="KW-1015">Disulfide bond</keyword>
<feature type="repeat" description="LDL-receptor class B" evidence="17">
    <location>
        <begin position="2354"/>
        <end position="2400"/>
    </location>
</feature>
<evidence type="ECO:0000256" key="9">
    <source>
        <dbReference type="ARBA" id="ARBA00022989"/>
    </source>
</evidence>
<feature type="non-terminal residue" evidence="19">
    <location>
        <position position="2708"/>
    </location>
</feature>
<feature type="repeat" description="LDL-receptor class B" evidence="17">
    <location>
        <begin position="1350"/>
        <end position="1392"/>
    </location>
</feature>
<dbReference type="Gene3D" id="4.10.400.10">
    <property type="entry name" value="Low-density Lipoprotein Receptor"/>
    <property type="match status" value="12"/>
</dbReference>
<evidence type="ECO:0000256" key="3">
    <source>
        <dbReference type="ARBA" id="ARBA00022536"/>
    </source>
</evidence>
<proteinExistence type="inferred from homology"/>
<dbReference type="CDD" id="cd00112">
    <property type="entry name" value="LDLa"/>
    <property type="match status" value="12"/>
</dbReference>
<dbReference type="InterPro" id="IPR032485">
    <property type="entry name" value="LRP1-like_beta_prop"/>
</dbReference>
<feature type="disulfide bond" evidence="16">
    <location>
        <begin position="2584"/>
        <end position="2602"/>
    </location>
</feature>
<dbReference type="FunFam" id="4.10.400.10:FF:000062">
    <property type="entry name" value="Terribly reduced optic lobes, isoform AI"/>
    <property type="match status" value="1"/>
</dbReference>
<dbReference type="GO" id="GO:0016324">
    <property type="term" value="C:apical plasma membrane"/>
    <property type="evidence" value="ECO:0007669"/>
    <property type="project" value="TreeGrafter"/>
</dbReference>
<feature type="disulfide bond" evidence="16">
    <location>
        <begin position="2536"/>
        <end position="2548"/>
    </location>
</feature>
<evidence type="ECO:0000259" key="18">
    <source>
        <dbReference type="PROSITE" id="PS01186"/>
    </source>
</evidence>
<dbReference type="GO" id="GO:0005509">
    <property type="term" value="F:calcium ion binding"/>
    <property type="evidence" value="ECO:0007669"/>
    <property type="project" value="InterPro"/>
</dbReference>
<feature type="disulfide bond" evidence="16">
    <location>
        <begin position="2623"/>
        <end position="2641"/>
    </location>
</feature>
<feature type="disulfide bond" evidence="16">
    <location>
        <begin position="987"/>
        <end position="1002"/>
    </location>
</feature>
<comment type="caution">
    <text evidence="19">The sequence shown here is derived from an EMBL/GenBank/DDBJ whole genome shotgun (WGS) entry which is preliminary data.</text>
</comment>
<dbReference type="InterPro" id="IPR000033">
    <property type="entry name" value="LDLR_classB_rpt"/>
</dbReference>
<feature type="repeat" description="LDL-receptor class B" evidence="17">
    <location>
        <begin position="1395"/>
        <end position="1438"/>
    </location>
</feature>
<dbReference type="GO" id="GO:0006898">
    <property type="term" value="P:receptor-mediated endocytosis"/>
    <property type="evidence" value="ECO:0007669"/>
    <property type="project" value="TreeGrafter"/>
</dbReference>
<dbReference type="PROSITE" id="PS50068">
    <property type="entry name" value="LDLRA_2"/>
    <property type="match status" value="12"/>
</dbReference>
<comment type="caution">
    <text evidence="16">Lacks conserved residue(s) required for the propagation of feature annotation.</text>
</comment>
<dbReference type="SMART" id="SM00181">
    <property type="entry name" value="EGF"/>
    <property type="match status" value="10"/>
</dbReference>
<dbReference type="InterPro" id="IPR023415">
    <property type="entry name" value="LDLR_class-A_CS"/>
</dbReference>
<dbReference type="SUPFAM" id="SSF57424">
    <property type="entry name" value="LDL receptor-like module"/>
    <property type="match status" value="12"/>
</dbReference>
<feature type="repeat" description="LDL-receptor class B" evidence="17">
    <location>
        <begin position="694"/>
        <end position="736"/>
    </location>
</feature>
<dbReference type="PANTHER" id="PTHR22722:SF14">
    <property type="entry name" value="MEGALIN, ISOFORM A"/>
    <property type="match status" value="1"/>
</dbReference>
<dbReference type="Proteomes" id="UP001497623">
    <property type="component" value="Unassembled WGS sequence"/>
</dbReference>
<evidence type="ECO:0000256" key="17">
    <source>
        <dbReference type="PROSITE-ProRule" id="PRU00461"/>
    </source>
</evidence>
<keyword evidence="10" id="KW-0472">Membrane</keyword>
<dbReference type="Pfam" id="PF00057">
    <property type="entry name" value="Ldl_recept_a"/>
    <property type="match status" value="11"/>
</dbReference>
<evidence type="ECO:0000256" key="7">
    <source>
        <dbReference type="ARBA" id="ARBA00022737"/>
    </source>
</evidence>
<evidence type="ECO:0000256" key="4">
    <source>
        <dbReference type="ARBA" id="ARBA00022583"/>
    </source>
</evidence>
<keyword evidence="4" id="KW-0254">Endocytosis</keyword>
<dbReference type="FunFam" id="4.10.400.10:FF:000002">
    <property type="entry name" value="Low-density lipoprotein receptor-related protein 1"/>
    <property type="match status" value="2"/>
</dbReference>
<dbReference type="SUPFAM" id="SSF57184">
    <property type="entry name" value="Growth factor receptor domain"/>
    <property type="match status" value="1"/>
</dbReference>
<dbReference type="InterPro" id="IPR000152">
    <property type="entry name" value="EGF-type_Asp/Asn_hydroxyl_site"/>
</dbReference>
<dbReference type="InterPro" id="IPR056588">
    <property type="entry name" value="EGF_LRP2"/>
</dbReference>
<dbReference type="Gene3D" id="2.120.10.30">
    <property type="entry name" value="TolB, C-terminal domain"/>
    <property type="match status" value="6"/>
</dbReference>
<feature type="disulfide bond" evidence="16">
    <location>
        <begin position="895"/>
        <end position="913"/>
    </location>
</feature>
<keyword evidence="3" id="KW-0245">EGF-like domain</keyword>
<reference evidence="19 20" key="1">
    <citation type="submission" date="2024-05" db="EMBL/GenBank/DDBJ databases">
        <authorList>
            <person name="Wallberg A."/>
        </authorList>
    </citation>
    <scope>NUCLEOTIDE SEQUENCE [LARGE SCALE GENOMIC DNA]</scope>
</reference>
<keyword evidence="12" id="KW-0675">Receptor</keyword>
<keyword evidence="5" id="KW-0812">Transmembrane</keyword>
<feature type="repeat" description="LDL-receptor class B" evidence="17">
    <location>
        <begin position="564"/>
        <end position="606"/>
    </location>
</feature>
<feature type="repeat" description="LDL-receptor class B" evidence="17">
    <location>
        <begin position="2313"/>
        <end position="2353"/>
    </location>
</feature>
<keyword evidence="13" id="KW-0168">Coated pit</keyword>
<dbReference type="FunFam" id="2.120.10.30:FF:000241">
    <property type="entry name" value="Low-density lipoprotein receptor-related protein 6"/>
    <property type="match status" value="4"/>
</dbReference>
<evidence type="ECO:0000256" key="16">
    <source>
        <dbReference type="PROSITE-ProRule" id="PRU00124"/>
    </source>
</evidence>
<feature type="repeat" description="LDL-receptor class B" evidence="17">
    <location>
        <begin position="2039"/>
        <end position="2082"/>
    </location>
</feature>
<dbReference type="PROSITE" id="PS01186">
    <property type="entry name" value="EGF_2"/>
    <property type="match status" value="1"/>
</dbReference>
<sequence>MLGLVQHHKYTSPPDCSARKAILESGISDTLVSASRVLFPLCYKEFMKFSNFFSPYLFGEIPESLAKKDSSDFSCHHSSTRCSLQSKPVGRAKEVENTQVQDENNRELLSSMCFLSVCPRLRQNHKGDVLLSGLPPAGASYIPLGRDWQIQLDGIFKAFLTPWTRCRTVRILSDNSTSLSCLRNQGSLRRPSATSAIGSVAHRCQLERFISPCPTVLKLKPGNGQTATLVTNTTAASGLDFHFKKNLLYWSDTETKKIYTRKIKGDDERSKTHLTLPGSLTPGALAIDWVGEKIYVVDTLGQKIDVFDMVNMFHAIVLSNNISEPQDVGLDPTKGLMFVADTDRIVRANMDGTNIMELVTDVIYKASGITVDIISQRLFWCDSLLDYIKTVKYDGTGHHAVVRGPAFVPAPNRLTLFESKIYWSDSTKQGVVSVDKYDGEETIKTVYQNKEISQDPKAIKAVHSLMQPAVSNPCGSNKGGCDHMCIITHGSSGLGYRCACDIGYSLGPDQKQCSMVTEFLMYSQQKFIKGQVLDPVSENFNDAINPIVSKAARFVGLDFDARKEYIYYSDVSLDVIYRVKRKGTGRQSLLASQNEGVEGLALDWASSNLYYIDSRKGTLNVLHTEDSSIRKVLLNNLSRPRAIVVHPNRGYVFYSEWDRPANISRAYLDGTNVMVFRNVLLGWPNGLSIDYEKDRIYWCDALLDHVQHANLDGTDIKTISSQSIRHPFSLVIYQDWLYVTDWRHDAILRMNKTDGSHEKIVAQVEESNRLYGIRIYSKSAQIIPDTHPCGPNSKNGCEKFCFPVPDNSTDNTSGGLKAMCGCPSGKKLNDDGKTCMVDPESETVEPSCAPWDFTCENGRCIQDSWVCDGDDDCLDNSDEQQNCTKATCRSDEFQCESGRCIPNTFKCDSDNDCGDFSDETGCVNVTCESSYFQCGNGRCIPMNWKCDSENDCGDSSDEGEFCANKTCSYFQFTCPSTGACIPQAWKCDGDNDCYDNQDEVGCPPIACTAAQFKCNNQKQCIHESYKCDGIPDCEDASDELGCPTLGPNQCNEETQFKCVKSGICIPKSWKCDGTADCEDKSDEPTTCGEVKCPESHFRCNNTKCVFHSWICDGEDDCGDGSDENNAMACGKPPFKCDSDQWMCPGLNSSGSCINQTSVCDGKKDCPNGADEGKGCKDEDICADKTVCSVKCMKTPNGGECVCNSGERLREGSTRECEDINECDPPGRCSQMCTNIKGSYLCSCVDGYTLDTDASGKKHHCKSFNHSDAHLVISNRRSILTADLNQRSLERVPVLVENVVATASDMNNGTIFWSDMKVKNIMKLEKGGKPETIIGSGLDLVEGLAYDWITGNIYWVDSRLYTIEVSRRDGSNRMILLNKNITQPRGLAIDPTEGERWVFWTDWGENPRIERVGTDGQNRTIVIKTKIFWPNGLAIDIPTKRIYFADSKLDYIDFCYYNGSGRQQVLSQSHYLLHPHSLSIFEDNVYWTDRQLNRVISAHKFYGNNESVVTHLVSQPLSIHVNHPVLQPLGPNPCAKAPCGHLCVLKNPSGYTCLCRPGFKLNTDGKCSQDDKPYLMVMKGSQIVDLSLEPSEKGAAGFLTPVVGVENGMELDYDRANSRIFWIEANEVGSENGTIFNMDVAGGNRSTYFKESIVGSPYTMAYDWVGRNMYIGNRVANNIEVLKLDGKKHYQSVILDNNGNATGVGKPKSMCLDPINGFLYWLDEGGPSVLPKVGKVAMDGTEASILYNFTSEQPLFITIDIEAKELYWATSNEAKIMVSDIYGNNVRTLLTENDGIAHPLGLAVYEAYLYYVDSKYESVVRVDLPEGKNPVHLLENQSDLKTLKIFQKRPGEPMMDDSIVNSHPCMVGNGGCKHICIPKLANERVCRCTTGYKADGDTQCKPYDKFSIVSQLDIVRGYSLDGAGEAMAPIAGPGHNVLHVDFHFAKNLIYWIEFNTGGSNGIYRAHPNGTEKENVIKDGIGSNGIRGIAIDWIANNLYFTNVFPHETYVEVCWLNGENRMVLKSSTKDAPRELAINPVKRYLYWIDYGQFPMIGRSRLDGSEWKHLVVNGVKSPRDITIDIFTNDVFWIDSTLDMIVKVDYKGQNRQVIRNRIPNGMGLALNNNLLYWIDRNLNTIFRASKYPGNTTAPERFKTDMRSLRDIAIFDVANQPAKVITPCTRLGNGGCEQLCFSFPDSPNQSRFECKCASGVLADDMQKCESSKEFLVFATRTEVRSLSLTPKSNTVPFETVEGLTNVVGVDFDYKDKKIVFTQIRPDTKIASLSSDLPKADDMKVILNSSHGINPEGVAYDWTSGKIYWTDSANSSIYAMNSDGTNIVMIINVERPRAIVLDPCGGHMYYTDWGRFGTTGKIYRATMAGSFKEVIIGDDLSQPSGLAIDYKEKMLYWTDAVKEKIERAYLNGTNRQTLISATIYPFAITVHGNFIYWTDLQLRGVFRAEKYTGGDMIEMVPRLEESPRDIHVFSDSRQECKSNPCSINNGGCAQSCHQSTDGKVECKCNDTMKLVNENKMCVPKNYTCDSNKFYCANDKCISRLWACDGHDDCGDNSDEDRNYCTYHTCSPSEFRCKNGRCIFSTWKCDHEDDCGDGSDEEGCEYPPCAEGEFTCANHRCIPESQVCNGMNDCKDKHTSDESADRCPEVTCPPNHLKCENTTICVEPYWLCDGDNDCGDNSDENELHCSERSCPPNSFRY</sequence>
<dbReference type="GO" id="GO:0042562">
    <property type="term" value="F:hormone binding"/>
    <property type="evidence" value="ECO:0007669"/>
    <property type="project" value="TreeGrafter"/>
</dbReference>
<dbReference type="InterPro" id="IPR011042">
    <property type="entry name" value="6-blade_b-propeller_TolB-like"/>
</dbReference>
<feature type="disulfide bond" evidence="16">
    <location>
        <begin position="855"/>
        <end position="873"/>
    </location>
</feature>
<keyword evidence="6" id="KW-0732">Signal</keyword>
<evidence type="ECO:0000256" key="15">
    <source>
        <dbReference type="ARBA" id="ARBA00037878"/>
    </source>
</evidence>
<dbReference type="GO" id="GO:0005905">
    <property type="term" value="C:clathrin-coated pit"/>
    <property type="evidence" value="ECO:0007669"/>
    <property type="project" value="UniProtKB-KW"/>
</dbReference>
<dbReference type="Gene3D" id="2.10.25.10">
    <property type="entry name" value="Laminin"/>
    <property type="match status" value="1"/>
</dbReference>
<feature type="disulfide bond" evidence="16">
    <location>
        <begin position="2543"/>
        <end position="2561"/>
    </location>
</feature>
<feature type="disulfide bond" evidence="16">
    <location>
        <begin position="2577"/>
        <end position="2589"/>
    </location>
</feature>
<dbReference type="InterPro" id="IPR036055">
    <property type="entry name" value="LDL_receptor-like_sf"/>
</dbReference>
<dbReference type="SUPFAM" id="SSF63825">
    <property type="entry name" value="YWTD domain"/>
    <property type="match status" value="6"/>
</dbReference>
<organism evidence="19 20">
    <name type="scientific">Meganyctiphanes norvegica</name>
    <name type="common">Northern krill</name>
    <name type="synonym">Thysanopoda norvegica</name>
    <dbReference type="NCBI Taxonomy" id="48144"/>
    <lineage>
        <taxon>Eukaryota</taxon>
        <taxon>Metazoa</taxon>
        <taxon>Ecdysozoa</taxon>
        <taxon>Arthropoda</taxon>
        <taxon>Crustacea</taxon>
        <taxon>Multicrustacea</taxon>
        <taxon>Malacostraca</taxon>
        <taxon>Eumalacostraca</taxon>
        <taxon>Eucarida</taxon>
        <taxon>Euphausiacea</taxon>
        <taxon>Euphausiidae</taxon>
        <taxon>Meganyctiphanes</taxon>
    </lineage>
</organism>
<dbReference type="SMART" id="SM00192">
    <property type="entry name" value="LDLa"/>
    <property type="match status" value="12"/>
</dbReference>
<feature type="repeat" description="LDL-receptor class B" evidence="17">
    <location>
        <begin position="2401"/>
        <end position="2442"/>
    </location>
</feature>
<evidence type="ECO:0000313" key="19">
    <source>
        <dbReference type="EMBL" id="CAL4174127.1"/>
    </source>
</evidence>
<dbReference type="PROSITE" id="PS00010">
    <property type="entry name" value="ASX_HYDROXYL"/>
    <property type="match status" value="1"/>
</dbReference>
<gene>
    <name evidence="19" type="ORF">MNOR_LOCUS34471</name>
</gene>
<dbReference type="InterPro" id="IPR018097">
    <property type="entry name" value="EGF_Ca-bd_CS"/>
</dbReference>
<feature type="disulfide bond" evidence="16">
    <location>
        <begin position="927"/>
        <end position="939"/>
    </location>
</feature>
<dbReference type="InterPro" id="IPR051221">
    <property type="entry name" value="LDLR-related"/>
</dbReference>
<dbReference type="Pfam" id="PF00058">
    <property type="entry name" value="Ldl_recept_b"/>
    <property type="match status" value="4"/>
</dbReference>
<keyword evidence="20" id="KW-1185">Reference proteome</keyword>
<dbReference type="PANTHER" id="PTHR22722">
    <property type="entry name" value="LOW-DENSITY LIPOPROTEIN RECEPTOR-RELATED PROTEIN 2-RELATED"/>
    <property type="match status" value="1"/>
</dbReference>
<dbReference type="InterPro" id="IPR000742">
    <property type="entry name" value="EGF"/>
</dbReference>
<dbReference type="FunFam" id="4.10.400.10:FF:000005">
    <property type="entry name" value="low-density lipoprotein receptor-related protein 1B"/>
    <property type="match status" value="1"/>
</dbReference>
<comment type="subcellular location">
    <subcellularLocation>
        <location evidence="15">Membrane</location>
        <location evidence="15">Coated pit</location>
    </subcellularLocation>
    <subcellularLocation>
        <location evidence="1">Membrane</location>
        <topology evidence="1">Single-pass type I membrane protein</topology>
    </subcellularLocation>
</comment>
<evidence type="ECO:0000256" key="1">
    <source>
        <dbReference type="ARBA" id="ARBA00004479"/>
    </source>
</evidence>
<dbReference type="InterPro" id="IPR001881">
    <property type="entry name" value="EGF-like_Ca-bd_dom"/>
</dbReference>
<keyword evidence="14" id="KW-0325">Glycoprotein</keyword>
<dbReference type="FunFam" id="4.10.400.10:FF:000189">
    <property type="entry name" value="low-density lipoprotein receptor 1"/>
    <property type="match status" value="1"/>
</dbReference>
<evidence type="ECO:0000256" key="10">
    <source>
        <dbReference type="ARBA" id="ARBA00023136"/>
    </source>
</evidence>
<keyword evidence="9" id="KW-1133">Transmembrane helix</keyword>
<dbReference type="FunFam" id="2.120.10.30:FF:000035">
    <property type="entry name" value="Low-density lipoprotein receptor-related protein 2"/>
    <property type="match status" value="1"/>
</dbReference>
<dbReference type="PROSITE" id="PS01209">
    <property type="entry name" value="LDLRA_1"/>
    <property type="match status" value="6"/>
</dbReference>
<dbReference type="EMBL" id="CAXKWB010053215">
    <property type="protein sequence ID" value="CAL4174127.1"/>
    <property type="molecule type" value="Genomic_DNA"/>
</dbReference>
<feature type="disulfide bond" evidence="16">
    <location>
        <begin position="1027"/>
        <end position="1042"/>
    </location>
</feature>
<evidence type="ECO:0000256" key="8">
    <source>
        <dbReference type="ARBA" id="ARBA00022837"/>
    </source>
</evidence>
<dbReference type="Pfam" id="PF16472">
    <property type="entry name" value="DUF5050"/>
    <property type="match status" value="2"/>
</dbReference>
<accession>A0AAV2SB34</accession>
<feature type="disulfide bond" evidence="16">
    <location>
        <begin position="1099"/>
        <end position="1117"/>
    </location>
</feature>
<feature type="repeat" description="LDL-receptor class B" evidence="17">
    <location>
        <begin position="1763"/>
        <end position="1807"/>
    </location>
</feature>
<dbReference type="SMART" id="SM00135">
    <property type="entry name" value="LY"/>
    <property type="match status" value="29"/>
</dbReference>
<keyword evidence="7" id="KW-0677">Repeat</keyword>